<dbReference type="EMBL" id="CP090041">
    <property type="protein sequence ID" value="UPL04106.1"/>
    <property type="molecule type" value="Genomic_DNA"/>
</dbReference>
<name>A0ACD3ZSA4_FUSSC</name>
<dbReference type="Proteomes" id="UP000830768">
    <property type="component" value="Chromosome 13"/>
</dbReference>
<reference evidence="1" key="1">
    <citation type="submission" date="2021-11" db="EMBL/GenBank/DDBJ databases">
        <title>Fusarium solani-melongenae Genome sequencing and assembly.</title>
        <authorList>
            <person name="Xie S."/>
            <person name="Huang L."/>
            <person name="Zhang X."/>
        </authorList>
    </citation>
    <scope>NUCLEOTIDE SEQUENCE</scope>
    <source>
        <strain evidence="1">CRI 24-3</strain>
    </source>
</reference>
<sequence length="369" mass="41237">MESKQVPQLKGSGDFSFFGHLQGSDDAFFPLVVFKSGKIMVQAGEFMGVHENDELVLTPLGTFTDGIWDSTYVLATVQDVGAVTANANPINSLSKIDAGWVARPHKLCQLVSTTTDGAANRSSQGRYLQEDSVFQPSFTEATAPFKAKINDQGGFDIQDRQGQRVDFDGLSLLPAHSPTTRPQILRVLAYLARYHEIINMEPSTENETLRADVDVKICDESGAPFPDTRVIRVKNEEQICLSIVNNGRDPVFVHILHLSEDWNIQTLLEDENTRLFSDRTITGEEDLRERQIKFVVRMTIPELNIMGGIYSCDDIFKVFVTTQPAPFAHLSAIRPLLRGSPAEVEDRLQDSWTAWTFHIHTELNQALSL</sequence>
<evidence type="ECO:0000313" key="2">
    <source>
        <dbReference type="Proteomes" id="UP000830768"/>
    </source>
</evidence>
<organism evidence="1 2">
    <name type="scientific">Fusarium solani subsp. cucurbitae</name>
    <name type="common">Neocosmosporum cucurbitae</name>
    <dbReference type="NCBI Taxonomy" id="2747967"/>
    <lineage>
        <taxon>Eukaryota</taxon>
        <taxon>Fungi</taxon>
        <taxon>Dikarya</taxon>
        <taxon>Ascomycota</taxon>
        <taxon>Pezizomycotina</taxon>
        <taxon>Sordariomycetes</taxon>
        <taxon>Hypocreomycetidae</taxon>
        <taxon>Hypocreales</taxon>
        <taxon>Nectriaceae</taxon>
        <taxon>Fusarium</taxon>
        <taxon>Fusarium solani species complex</taxon>
    </lineage>
</organism>
<keyword evidence="2" id="KW-1185">Reference proteome</keyword>
<gene>
    <name evidence="1" type="ORF">LCI18_015040</name>
</gene>
<accession>A0ACD3ZSA4</accession>
<proteinExistence type="predicted"/>
<evidence type="ECO:0000313" key="1">
    <source>
        <dbReference type="EMBL" id="UPL04106.1"/>
    </source>
</evidence>
<protein>
    <submittedName>
        <fullName evidence="1">Uncharacterized protein</fullName>
    </submittedName>
</protein>